<gene>
    <name evidence="3" type="ORF">WJX73_010135</name>
</gene>
<accession>A0AAW1NUX5</accession>
<dbReference type="GO" id="GO:0030866">
    <property type="term" value="P:cortical actin cytoskeleton organization"/>
    <property type="evidence" value="ECO:0007669"/>
    <property type="project" value="TreeGrafter"/>
</dbReference>
<dbReference type="GO" id="GO:0016477">
    <property type="term" value="P:cell migration"/>
    <property type="evidence" value="ECO:0007669"/>
    <property type="project" value="TreeGrafter"/>
</dbReference>
<evidence type="ECO:0000313" key="4">
    <source>
        <dbReference type="Proteomes" id="UP001465755"/>
    </source>
</evidence>
<evidence type="ECO:0000259" key="2">
    <source>
        <dbReference type="Pfam" id="PF25342"/>
    </source>
</evidence>
<dbReference type="CDD" id="cd22997">
    <property type="entry name" value="GT_LH"/>
    <property type="match status" value="1"/>
</dbReference>
<dbReference type="InterPro" id="IPR057589">
    <property type="entry name" value="GT_PLOD"/>
</dbReference>
<reference evidence="3 4" key="1">
    <citation type="journal article" date="2024" name="Nat. Commun.">
        <title>Phylogenomics reveals the evolutionary origins of lichenization in chlorophyte algae.</title>
        <authorList>
            <person name="Puginier C."/>
            <person name="Libourel C."/>
            <person name="Otte J."/>
            <person name="Skaloud P."/>
            <person name="Haon M."/>
            <person name="Grisel S."/>
            <person name="Petersen M."/>
            <person name="Berrin J.G."/>
            <person name="Delaux P.M."/>
            <person name="Dal Grande F."/>
            <person name="Keller J."/>
        </authorList>
    </citation>
    <scope>NUCLEOTIDE SEQUENCE [LARGE SCALE GENOMIC DNA]</scope>
    <source>
        <strain evidence="3 4">SAG 2036</strain>
    </source>
</reference>
<dbReference type="Proteomes" id="UP001465755">
    <property type="component" value="Unassembled WGS sequence"/>
</dbReference>
<dbReference type="PANTHER" id="PTHR12093:SF10">
    <property type="entry name" value="MEMBRANE-ASSOCIATED PROTEIN HEM"/>
    <property type="match status" value="1"/>
</dbReference>
<dbReference type="GO" id="GO:0000902">
    <property type="term" value="P:cell morphogenesis"/>
    <property type="evidence" value="ECO:0007669"/>
    <property type="project" value="TreeGrafter"/>
</dbReference>
<evidence type="ECO:0000256" key="1">
    <source>
        <dbReference type="ARBA" id="ARBA00037947"/>
    </source>
</evidence>
<organism evidence="3 4">
    <name type="scientific">Symbiochloris irregularis</name>
    <dbReference type="NCBI Taxonomy" id="706552"/>
    <lineage>
        <taxon>Eukaryota</taxon>
        <taxon>Viridiplantae</taxon>
        <taxon>Chlorophyta</taxon>
        <taxon>core chlorophytes</taxon>
        <taxon>Trebouxiophyceae</taxon>
        <taxon>Trebouxiales</taxon>
        <taxon>Trebouxiaceae</taxon>
        <taxon>Symbiochloris</taxon>
    </lineage>
</organism>
<evidence type="ECO:0000313" key="3">
    <source>
        <dbReference type="EMBL" id="KAK9795609.1"/>
    </source>
</evidence>
<dbReference type="InterPro" id="IPR019137">
    <property type="entry name" value="Nck-associated_protein-1"/>
</dbReference>
<dbReference type="AlphaFoldDB" id="A0AAW1NUX5"/>
<dbReference type="Pfam" id="PF09735">
    <property type="entry name" value="Nckap1"/>
    <property type="match status" value="2"/>
</dbReference>
<name>A0AAW1NUX5_9CHLO</name>
<dbReference type="EMBL" id="JALJOQ010000125">
    <property type="protein sequence ID" value="KAK9795609.1"/>
    <property type="molecule type" value="Genomic_DNA"/>
</dbReference>
<dbReference type="Pfam" id="PF25342">
    <property type="entry name" value="GT_PLOD"/>
    <property type="match status" value="1"/>
</dbReference>
<protein>
    <recommendedName>
        <fullName evidence="2">PLOD1-3-like GT domain-containing protein</fullName>
    </recommendedName>
</protein>
<dbReference type="GO" id="GO:0030031">
    <property type="term" value="P:cell projection assembly"/>
    <property type="evidence" value="ECO:0007669"/>
    <property type="project" value="TreeGrafter"/>
</dbReference>
<sequence length="1218" mass="133982">MEAGAEELSNLWSIAQILLERGHYLIKGFPEGYPVCRKFARTHHEVYGKIVRAFPAHPGGVNLRKVNALGADALQRDASVLKQELQPLYRLFQDMYHLERRTLNLLLHIDLSSLNSNNSGASHDNQHTSHTPLQFISDVAELFVSTVRLRLLGQHWPAPAILQLYTLTNCLEQGIEPPQFADILEYVKTFNEPVSSLQALFASASHLIGQLLDQLVVEDQLAMRDWQGGLGGALPHEALSLHAGASQESQGAVRLPRLVTMGRWQQVCNFGLLGFLICPVEAMQPQRLLAMQALLQQHFLIPIFREYSAWAHDLYARHVRPSLLVHQQRARHLAMATRAEVLWYFLHVQEGGQSLPAGILLKGLLGNRRPLDEDCMADASLPGLLTAMWQCSELLQSFRSAIQAQHTQDLARSLDTLLALSESRHSWIAACAEVLIVPSHLTVGAVEVAAEQPGLLQQISAIVEAAPLATHFLAALDMSTSLRKLAWRAEKLHLCMTALSSAPFAQLANAPAWLLPLSHLEASKEGNKERVQALRALVTACMEAPPVRMTDGHVLLWKQHLLLTVQALLKYLLSKMAFHDKGIRQPQHLQQGMTHLFATLSLLGPHAWQLVEAAKHALLAATHTPLNPSSPAVPSAGDDRAIVFIAEWYVRTVLLDTGGLDVTFNLDRGAFHSSKGRSVSKFSLPDPASYADVRELQALVAVFGACGARELASRSERPLEIAVAGIGESLHTHGALLQHLSAKSQSGKLPLAACRAAATQITNTPKLLQHLRTLARCLAFRQLLARALAKEGVQALPQAGPDPSLQAAIGTSPISLEQWQVWPQLLGLMLHSPLAASPAAACDPVLGTQSGEVDALTLCAHALQAALQEHPSQGDGLASVLLMAPDDIGALRDGAPPSLTRSWGNSLAACHSYAGHLEGQTHSFQQRRSGLARAASALRRCKRPGSPNQLSLLDAELPGYWADGTVDDRETPNYNLPKVNFVLIVGNSSEGSHSVAEEGAALFGYNANFIHLDVSFSWHEKLRKVQEVACYTDPNEFMLVTDSSDVVFAGDIKHFYVQMLATSYAHKHFIIFAAEKYCYPKCGPDRKELYPRSASPWRYLNAGAFVGTALHICQRLRSSLPEIVDQWFDDQWWWTQQLLYNNHGKTLILDTGCHIFQSTAGLESHELVPRERRLFNTITNSMPLVYHGNGPGKENFFKFIYPFHQKLWAKVKAAAANG</sequence>
<feature type="domain" description="PLOD1-3-like GT" evidence="2">
    <location>
        <begin position="1031"/>
        <end position="1197"/>
    </location>
</feature>
<comment type="caution">
    <text evidence="3">The sequence shown here is derived from an EMBL/GenBank/DDBJ whole genome shotgun (WGS) entry which is preliminary data.</text>
</comment>
<dbReference type="GO" id="GO:0031209">
    <property type="term" value="C:SCAR complex"/>
    <property type="evidence" value="ECO:0007669"/>
    <property type="project" value="TreeGrafter"/>
</dbReference>
<comment type="similarity">
    <text evidence="1">Belongs to the HEM-1/HEM-2 family.</text>
</comment>
<dbReference type="PANTHER" id="PTHR12093">
    <property type="entry name" value="NCK-ASSOCIATED PROTEIN 1"/>
    <property type="match status" value="1"/>
</dbReference>
<keyword evidence="4" id="KW-1185">Reference proteome</keyword>
<proteinExistence type="inferred from homology"/>